<dbReference type="Proteomes" id="UP000051697">
    <property type="component" value="Unassembled WGS sequence"/>
</dbReference>
<dbReference type="RefSeq" id="WP_057890661.1">
    <property type="nucleotide sequence ID" value="NZ_AZFE01000032.1"/>
</dbReference>
<dbReference type="AlphaFoldDB" id="A0A0R1RDU0"/>
<evidence type="ECO:0000313" key="2">
    <source>
        <dbReference type="Proteomes" id="UP000051697"/>
    </source>
</evidence>
<dbReference type="EMBL" id="AZFE01000032">
    <property type="protein sequence ID" value="KRL54950.1"/>
    <property type="molecule type" value="Genomic_DNA"/>
</dbReference>
<reference evidence="1 2" key="1">
    <citation type="journal article" date="2015" name="Genome Announc.">
        <title>Expanding the biotechnology potential of lactobacilli through comparative genomics of 213 strains and associated genera.</title>
        <authorList>
            <person name="Sun Z."/>
            <person name="Harris H.M."/>
            <person name="McCann A."/>
            <person name="Guo C."/>
            <person name="Argimon S."/>
            <person name="Zhang W."/>
            <person name="Yang X."/>
            <person name="Jeffery I.B."/>
            <person name="Cooney J.C."/>
            <person name="Kagawa T.F."/>
            <person name="Liu W."/>
            <person name="Song Y."/>
            <person name="Salvetti E."/>
            <person name="Wrobel A."/>
            <person name="Rasinkangas P."/>
            <person name="Parkhill J."/>
            <person name="Rea M.C."/>
            <person name="O'Sullivan O."/>
            <person name="Ritari J."/>
            <person name="Douillard F.P."/>
            <person name="Paul Ross R."/>
            <person name="Yang R."/>
            <person name="Briner A.E."/>
            <person name="Felis G.E."/>
            <person name="de Vos W.M."/>
            <person name="Barrangou R."/>
            <person name="Klaenhammer T.R."/>
            <person name="Caufield P.W."/>
            <person name="Cui Y."/>
            <person name="Zhang H."/>
            <person name="O'Toole P.W."/>
        </authorList>
    </citation>
    <scope>NUCLEOTIDE SEQUENCE [LARGE SCALE GENOMIC DNA]</scope>
    <source>
        <strain evidence="1 2">DSM 15707</strain>
    </source>
</reference>
<protein>
    <submittedName>
        <fullName evidence="1">Major tail protein</fullName>
    </submittedName>
</protein>
<dbReference type="OrthoDB" id="2143665at2"/>
<dbReference type="STRING" id="1423778.FC70_GL001753"/>
<evidence type="ECO:0000313" key="1">
    <source>
        <dbReference type="EMBL" id="KRL54950.1"/>
    </source>
</evidence>
<organism evidence="1 2">
    <name type="scientific">Paucilactobacillus oligofermentans DSM 15707 = LMG 22743</name>
    <dbReference type="NCBI Taxonomy" id="1423778"/>
    <lineage>
        <taxon>Bacteria</taxon>
        <taxon>Bacillati</taxon>
        <taxon>Bacillota</taxon>
        <taxon>Bacilli</taxon>
        <taxon>Lactobacillales</taxon>
        <taxon>Lactobacillaceae</taxon>
        <taxon>Paucilactobacillus</taxon>
    </lineage>
</organism>
<name>A0A0R1RDU0_9LACO</name>
<proteinExistence type="predicted"/>
<sequence length="218" mass="23008">MAVVGLKMITAALVDENQKLIAGIEKGLSESGIYSVDEKDMGSKTANITGIEGTLVKIPGNNQIMDAYTGPASPSVAMDINNLAFLVAQKMLGYLADGKGGFAYTGTKPRVALLIETQTLDRKDSIFFGFGNGNVSSASQNIGTDTDTAQTREDDQLTYTALSTIAFGGEPIKKYFTGDKNYDSKTMMKEVFGGYTGDYGTASTTAPNTSPTNSTIAN</sequence>
<accession>A0A0R1RDU0</accession>
<dbReference type="KEGG" id="lol:LACOL_0825"/>
<gene>
    <name evidence="1" type="ORF">FC70_GL001753</name>
</gene>
<dbReference type="PATRIC" id="fig|1423778.4.peg.1792"/>
<dbReference type="Pfam" id="PF04630">
    <property type="entry name" value="Phage_TTP_1"/>
    <property type="match status" value="1"/>
</dbReference>
<keyword evidence="2" id="KW-1185">Reference proteome</keyword>
<comment type="caution">
    <text evidence="1">The sequence shown here is derived from an EMBL/GenBank/DDBJ whole genome shotgun (WGS) entry which is preliminary data.</text>
</comment>
<dbReference type="InterPro" id="IPR006724">
    <property type="entry name" value="Phage_TTP"/>
</dbReference>